<keyword evidence="3" id="KW-1185">Reference proteome</keyword>
<sequence length="351" mass="38795">MKLTKSLYLFATVFIGLTSFNKLSYADENQTKNNVIALSSLGKFSTTFSNLKTIQNINGASVLASVMQKNGANYQVTLPFMVQQASYYRHNGDDVKKGDVVARVSGTDAHHFIDEVAAAKAIYLDSKKYYLATKASGDSRTFKTTEWLEISKAFKQAELNYEHFNHIKNTIRINDDETIDILSPIAGTVHIPKSNPTSIDGALFNITPPNSLVLNAHIPAENIQSLSGLIDTKTNCLLKIQQVEPMVKDYHQSIWAVPVSNHCQIQFGQEVEVTPQFKVSAKQVIKEAIFEINNQDYIAVKDGRNLRLVSVSIIGKQGENFIIKDKNLPSHAQVLSSSVSIAQGLFLGLGE</sequence>
<name>A0A7Y0Q7Z1_9GAMM</name>
<dbReference type="EMBL" id="JABBXH010000002">
    <property type="protein sequence ID" value="NMP31535.1"/>
    <property type="molecule type" value="Genomic_DNA"/>
</dbReference>
<protein>
    <recommendedName>
        <fullName evidence="4">HlyD family efflux transporter periplasmic adaptor subunit</fullName>
    </recommendedName>
</protein>
<evidence type="ECO:0000313" key="3">
    <source>
        <dbReference type="Proteomes" id="UP000568664"/>
    </source>
</evidence>
<dbReference type="AlphaFoldDB" id="A0A7Y0Q7Z1"/>
<evidence type="ECO:0008006" key="4">
    <source>
        <dbReference type="Google" id="ProtNLM"/>
    </source>
</evidence>
<feature type="signal peptide" evidence="1">
    <location>
        <begin position="1"/>
        <end position="26"/>
    </location>
</feature>
<reference evidence="2 3" key="1">
    <citation type="submission" date="2020-04" db="EMBL/GenBank/DDBJ databases">
        <title>Thalassotalea sp. M1531, isolated from the surface of marine red alga.</title>
        <authorList>
            <person name="Pang L."/>
            <person name="Lu D.-C."/>
        </authorList>
    </citation>
    <scope>NUCLEOTIDE SEQUENCE [LARGE SCALE GENOMIC DNA]</scope>
    <source>
        <strain evidence="2 3">M1531</strain>
    </source>
</reference>
<feature type="chain" id="PRO_5031219000" description="HlyD family efflux transporter periplasmic adaptor subunit" evidence="1">
    <location>
        <begin position="27"/>
        <end position="351"/>
    </location>
</feature>
<proteinExistence type="predicted"/>
<dbReference type="RefSeq" id="WP_169074842.1">
    <property type="nucleotide sequence ID" value="NZ_JABBXH010000002.1"/>
</dbReference>
<evidence type="ECO:0000313" key="2">
    <source>
        <dbReference type="EMBL" id="NMP31535.1"/>
    </source>
</evidence>
<gene>
    <name evidence="2" type="ORF">HII17_08175</name>
</gene>
<accession>A0A7Y0Q7Z1</accession>
<organism evidence="2 3">
    <name type="scientific">Thalassotalea algicola</name>
    <dbReference type="NCBI Taxonomy" id="2716224"/>
    <lineage>
        <taxon>Bacteria</taxon>
        <taxon>Pseudomonadati</taxon>
        <taxon>Pseudomonadota</taxon>
        <taxon>Gammaproteobacteria</taxon>
        <taxon>Alteromonadales</taxon>
        <taxon>Colwelliaceae</taxon>
        <taxon>Thalassotalea</taxon>
    </lineage>
</organism>
<dbReference type="Proteomes" id="UP000568664">
    <property type="component" value="Unassembled WGS sequence"/>
</dbReference>
<evidence type="ECO:0000256" key="1">
    <source>
        <dbReference type="SAM" id="SignalP"/>
    </source>
</evidence>
<comment type="caution">
    <text evidence="2">The sequence shown here is derived from an EMBL/GenBank/DDBJ whole genome shotgun (WGS) entry which is preliminary data.</text>
</comment>
<keyword evidence="1" id="KW-0732">Signal</keyword>